<proteinExistence type="predicted"/>
<dbReference type="Proteomes" id="UP001063698">
    <property type="component" value="Chromosome"/>
</dbReference>
<protein>
    <recommendedName>
        <fullName evidence="2">3-dehydroquinate dehydratase</fullName>
        <ecNumber evidence="2">4.2.1.10</ecNumber>
    </recommendedName>
</protein>
<dbReference type="CDD" id="cd00502">
    <property type="entry name" value="DHQase_I"/>
    <property type="match status" value="1"/>
</dbReference>
<evidence type="ECO:0000313" key="5">
    <source>
        <dbReference type="EMBL" id="UXD21435.1"/>
    </source>
</evidence>
<keyword evidence="6" id="KW-1185">Reference proteome</keyword>
<gene>
    <name evidence="5" type="ORF">IPA_04240</name>
</gene>
<name>A0A977PKM8_9CREN</name>
<reference evidence="5" key="1">
    <citation type="submission" date="2013-11" db="EMBL/GenBank/DDBJ databases">
        <title>Comparative genomics of Ignicoccus.</title>
        <authorList>
            <person name="Podar M."/>
        </authorList>
    </citation>
    <scope>NUCLEOTIDE SEQUENCE</scope>
    <source>
        <strain evidence="5">DSM 13166</strain>
    </source>
</reference>
<evidence type="ECO:0000256" key="2">
    <source>
        <dbReference type="ARBA" id="ARBA00012060"/>
    </source>
</evidence>
<dbReference type="EMBL" id="CP006868">
    <property type="protein sequence ID" value="UXD21435.1"/>
    <property type="molecule type" value="Genomic_DNA"/>
</dbReference>
<dbReference type="AlphaFoldDB" id="A0A977PKM8"/>
<dbReference type="GO" id="GO:0046279">
    <property type="term" value="P:3,4-dihydroxybenzoate biosynthetic process"/>
    <property type="evidence" value="ECO:0007669"/>
    <property type="project" value="UniProtKB-ARBA"/>
</dbReference>
<dbReference type="EC" id="4.2.1.10" evidence="2"/>
<sequence>MGGVFTIAAIPFKSPSFVESSIIKASALGADIVEFRLDYWQGDLPDFEPLVELAKTYGLSVLITVRDPSEGGRKVPWKEEALKIANELGCLCDVEARLYNTLPCKKTILSVHYFDMIKDRDYEEIKELSLKARNLGAYVFKVAAVLRDLNSLLKLRDSILHPRKAFMPMGRGTERLRLLTPLLGSMFIYGSLGDSTAPGQVPLEDAVIASRLAAKYRMPMSDTPQSDR</sequence>
<evidence type="ECO:0000256" key="1">
    <source>
        <dbReference type="ARBA" id="ARBA00001864"/>
    </source>
</evidence>
<dbReference type="PANTHER" id="PTHR43699:SF1">
    <property type="entry name" value="3-DEHYDROQUINATE DEHYDRATASE"/>
    <property type="match status" value="1"/>
</dbReference>
<keyword evidence="4" id="KW-0704">Schiff base</keyword>
<accession>A0A977PKM8</accession>
<evidence type="ECO:0000256" key="4">
    <source>
        <dbReference type="ARBA" id="ARBA00023270"/>
    </source>
</evidence>
<dbReference type="KEGG" id="ipc:IPA_04240"/>
<dbReference type="InterPro" id="IPR050146">
    <property type="entry name" value="Type-I_3-dehydroquinase"/>
</dbReference>
<organism evidence="5 6">
    <name type="scientific">Ignicoccus pacificus DSM 13166</name>
    <dbReference type="NCBI Taxonomy" id="940294"/>
    <lineage>
        <taxon>Archaea</taxon>
        <taxon>Thermoproteota</taxon>
        <taxon>Thermoprotei</taxon>
        <taxon>Desulfurococcales</taxon>
        <taxon>Desulfurococcaceae</taxon>
        <taxon>Ignicoccus</taxon>
    </lineage>
</organism>
<dbReference type="InterPro" id="IPR013785">
    <property type="entry name" value="Aldolase_TIM"/>
</dbReference>
<comment type="catalytic activity">
    <reaction evidence="1">
        <text>3-dehydroquinate = 3-dehydroshikimate + H2O</text>
        <dbReference type="Rhea" id="RHEA:21096"/>
        <dbReference type="ChEBI" id="CHEBI:15377"/>
        <dbReference type="ChEBI" id="CHEBI:16630"/>
        <dbReference type="ChEBI" id="CHEBI:32364"/>
        <dbReference type="EC" id="4.2.1.10"/>
    </reaction>
</comment>
<evidence type="ECO:0000313" key="6">
    <source>
        <dbReference type="Proteomes" id="UP001063698"/>
    </source>
</evidence>
<dbReference type="PANTHER" id="PTHR43699">
    <property type="entry name" value="3-DEHYDROQUINATE DEHYDRATASE"/>
    <property type="match status" value="1"/>
</dbReference>
<dbReference type="Pfam" id="PF01487">
    <property type="entry name" value="DHquinase_I"/>
    <property type="match status" value="1"/>
</dbReference>
<evidence type="ECO:0000256" key="3">
    <source>
        <dbReference type="ARBA" id="ARBA00023239"/>
    </source>
</evidence>
<dbReference type="SUPFAM" id="SSF51569">
    <property type="entry name" value="Aldolase"/>
    <property type="match status" value="1"/>
</dbReference>
<keyword evidence="3" id="KW-0456">Lyase</keyword>
<dbReference type="GO" id="GO:0003855">
    <property type="term" value="F:3-dehydroquinate dehydratase activity"/>
    <property type="evidence" value="ECO:0007669"/>
    <property type="project" value="UniProtKB-EC"/>
</dbReference>
<dbReference type="Gene3D" id="3.20.20.70">
    <property type="entry name" value="Aldolase class I"/>
    <property type="match status" value="1"/>
</dbReference>
<dbReference type="InterPro" id="IPR001381">
    <property type="entry name" value="DHquinase_I"/>
</dbReference>